<proteinExistence type="predicted"/>
<dbReference type="EMBL" id="KR029583">
    <property type="protein sequence ID" value="AKH46436.1"/>
    <property type="molecule type" value="Genomic_DNA"/>
</dbReference>
<feature type="compositionally biased region" description="Polar residues" evidence="2">
    <location>
        <begin position="134"/>
        <end position="146"/>
    </location>
</feature>
<feature type="region of interest" description="Disordered" evidence="2">
    <location>
        <begin position="1"/>
        <end position="27"/>
    </location>
</feature>
<feature type="compositionally biased region" description="Basic and acidic residues" evidence="2">
    <location>
        <begin position="47"/>
        <end position="63"/>
    </location>
</feature>
<evidence type="ECO:0000256" key="2">
    <source>
        <dbReference type="SAM" id="MobiDB-lite"/>
    </source>
</evidence>
<protein>
    <submittedName>
        <fullName evidence="3">Uncharacterized protein</fullName>
    </submittedName>
</protein>
<name>A0A0F7L5Y7_9VIRU</name>
<organism evidence="3">
    <name type="scientific">uncultured marine virus</name>
    <dbReference type="NCBI Taxonomy" id="186617"/>
    <lineage>
        <taxon>Viruses</taxon>
        <taxon>environmental samples</taxon>
    </lineage>
</organism>
<accession>A0A0F7L5Y7</accession>
<reference evidence="3" key="1">
    <citation type="journal article" date="2015" name="Front. Microbiol.">
        <title>Combining genomic sequencing methods to explore viral diversity and reveal potential virus-host interactions.</title>
        <authorList>
            <person name="Chow C.E."/>
            <person name="Winget D.M."/>
            <person name="White R.A.III."/>
            <person name="Hallam S.J."/>
            <person name="Suttle C.A."/>
        </authorList>
    </citation>
    <scope>NUCLEOTIDE SEQUENCE</scope>
    <source>
        <strain evidence="3">Anoxic3_8</strain>
    </source>
</reference>
<feature type="coiled-coil region" evidence="1">
    <location>
        <begin position="76"/>
        <end position="110"/>
    </location>
</feature>
<sequence>MSIARGVRKAAKAAKSQSRGLEGKRNSQGDFIAVKEYGRDTNLYDSTSKDMQQRTDEVKSKVDKIDSQIAEQEVYVQELKDNQEVALSDVEDLESLYRRKADLLDTLIEELESNGFEAPDSLYSAQVEAESKSRPNISSDSSDFPF</sequence>
<reference evidence="3" key="2">
    <citation type="submission" date="2015-03" db="EMBL/GenBank/DDBJ databases">
        <authorList>
            <person name="Chow C.-E.T."/>
            <person name="Winget D.M."/>
            <person name="White R.A.III."/>
            <person name="Hallam S.J."/>
            <person name="Suttle C.A."/>
        </authorList>
    </citation>
    <scope>NUCLEOTIDE SEQUENCE</scope>
    <source>
        <strain evidence="3">Anoxic3_8</strain>
    </source>
</reference>
<feature type="region of interest" description="Disordered" evidence="2">
    <location>
        <begin position="126"/>
        <end position="146"/>
    </location>
</feature>
<feature type="region of interest" description="Disordered" evidence="2">
    <location>
        <begin position="43"/>
        <end position="63"/>
    </location>
</feature>
<evidence type="ECO:0000256" key="1">
    <source>
        <dbReference type="SAM" id="Coils"/>
    </source>
</evidence>
<feature type="compositionally biased region" description="Basic residues" evidence="2">
    <location>
        <begin position="1"/>
        <end position="12"/>
    </location>
</feature>
<keyword evidence="1" id="KW-0175">Coiled coil</keyword>
<evidence type="ECO:0000313" key="3">
    <source>
        <dbReference type="EMBL" id="AKH46436.1"/>
    </source>
</evidence>